<evidence type="ECO:0000256" key="8">
    <source>
        <dbReference type="RuleBase" id="RU004414"/>
    </source>
</evidence>
<sequence>MLQPKRMKFAKSFRGRRRGAAPRGFSLAFGDWGLKALEVGWVRSNQIEAARRAITHGLRKGGRTWVRIFPDKPVSSRAAGKRMGGGKGDVSHYVAVVRPGRIMFEIAGTTDEIAKDCLTKAANKLPIGARIVSKEG</sequence>
<evidence type="ECO:0000313" key="10">
    <source>
        <dbReference type="Proteomes" id="UP000034653"/>
    </source>
</evidence>
<dbReference type="PATRIC" id="fig|1618559.3.peg.48"/>
<dbReference type="AlphaFoldDB" id="A0A0G1MVG5"/>
<proteinExistence type="inferred from homology"/>
<keyword evidence="6 8" id="KW-0694">RNA-binding</keyword>
<dbReference type="NCBIfam" id="TIGR01164">
    <property type="entry name" value="rplP_bact"/>
    <property type="match status" value="1"/>
</dbReference>
<dbReference type="PANTHER" id="PTHR12220">
    <property type="entry name" value="50S/60S RIBOSOMAL PROTEIN L16"/>
    <property type="match status" value="1"/>
</dbReference>
<evidence type="ECO:0000256" key="2">
    <source>
        <dbReference type="ARBA" id="ARBA00022555"/>
    </source>
</evidence>
<dbReference type="InterPro" id="IPR036920">
    <property type="entry name" value="Ribosomal_uL16_sf"/>
</dbReference>
<dbReference type="GO" id="GO:0022625">
    <property type="term" value="C:cytosolic large ribosomal subunit"/>
    <property type="evidence" value="ECO:0007669"/>
    <property type="project" value="TreeGrafter"/>
</dbReference>
<dbReference type="EMBL" id="LCLG01000002">
    <property type="protein sequence ID" value="KKU12306.1"/>
    <property type="molecule type" value="Genomic_DNA"/>
</dbReference>
<keyword evidence="2 6" id="KW-0820">tRNA-binding</keyword>
<dbReference type="PANTHER" id="PTHR12220:SF13">
    <property type="entry name" value="LARGE RIBOSOMAL SUBUNIT PROTEIN UL16M"/>
    <property type="match status" value="1"/>
</dbReference>
<comment type="subunit">
    <text evidence="6 8">Part of the 50S ribosomal subunit.</text>
</comment>
<evidence type="ECO:0000256" key="5">
    <source>
        <dbReference type="ARBA" id="ARBA00035198"/>
    </source>
</evidence>
<dbReference type="FunFam" id="3.90.1170.10:FF:000001">
    <property type="entry name" value="50S ribosomal protein L16"/>
    <property type="match status" value="1"/>
</dbReference>
<gene>
    <name evidence="6" type="primary">rplP</name>
    <name evidence="9" type="ORF">UX19_C0002G0013</name>
</gene>
<keyword evidence="6 8" id="KW-0699">rRNA-binding</keyword>
<dbReference type="GO" id="GO:0003735">
    <property type="term" value="F:structural constituent of ribosome"/>
    <property type="evidence" value="ECO:0007669"/>
    <property type="project" value="InterPro"/>
</dbReference>
<organism evidence="9 10">
    <name type="scientific">Candidatus Woesebacteria bacterium GW2011_GWA1_45_8</name>
    <dbReference type="NCBI Taxonomy" id="1618559"/>
    <lineage>
        <taxon>Bacteria</taxon>
        <taxon>Candidatus Woeseibacteriota</taxon>
    </lineage>
</organism>
<name>A0A0G1MVG5_9BACT</name>
<evidence type="ECO:0000256" key="4">
    <source>
        <dbReference type="ARBA" id="ARBA00023274"/>
    </source>
</evidence>
<dbReference type="Proteomes" id="UP000034653">
    <property type="component" value="Unassembled WGS sequence"/>
</dbReference>
<evidence type="ECO:0000256" key="1">
    <source>
        <dbReference type="ARBA" id="ARBA00008931"/>
    </source>
</evidence>
<keyword evidence="4 6" id="KW-0687">Ribonucleoprotein</keyword>
<dbReference type="CDD" id="cd01433">
    <property type="entry name" value="Ribosomal_L16_L10e"/>
    <property type="match status" value="1"/>
</dbReference>
<evidence type="ECO:0000256" key="7">
    <source>
        <dbReference type="RuleBase" id="RU004413"/>
    </source>
</evidence>
<dbReference type="InterPro" id="IPR016180">
    <property type="entry name" value="Ribosomal_uL16_dom"/>
</dbReference>
<comment type="caution">
    <text evidence="9">The sequence shown here is derived from an EMBL/GenBank/DDBJ whole genome shotgun (WGS) entry which is preliminary data.</text>
</comment>
<dbReference type="InterPro" id="IPR000114">
    <property type="entry name" value="Ribosomal_uL16_bact-type"/>
</dbReference>
<dbReference type="PRINTS" id="PR00060">
    <property type="entry name" value="RIBOSOMALL16"/>
</dbReference>
<protein>
    <recommendedName>
        <fullName evidence="5 6">Large ribosomal subunit protein uL16</fullName>
    </recommendedName>
</protein>
<dbReference type="Gene3D" id="3.90.1170.10">
    <property type="entry name" value="Ribosomal protein L10e/L16"/>
    <property type="match status" value="1"/>
</dbReference>
<evidence type="ECO:0000256" key="6">
    <source>
        <dbReference type="HAMAP-Rule" id="MF_01342"/>
    </source>
</evidence>
<comment type="similarity">
    <text evidence="1 6 7">Belongs to the universal ribosomal protein uL16 family.</text>
</comment>
<dbReference type="InterPro" id="IPR047873">
    <property type="entry name" value="Ribosomal_uL16"/>
</dbReference>
<accession>A0A0G1MVG5</accession>
<evidence type="ECO:0000256" key="3">
    <source>
        <dbReference type="ARBA" id="ARBA00022980"/>
    </source>
</evidence>
<reference evidence="9 10" key="1">
    <citation type="journal article" date="2015" name="Nature">
        <title>rRNA introns, odd ribosomes, and small enigmatic genomes across a large radiation of phyla.</title>
        <authorList>
            <person name="Brown C.T."/>
            <person name="Hug L.A."/>
            <person name="Thomas B.C."/>
            <person name="Sharon I."/>
            <person name="Castelle C.J."/>
            <person name="Singh A."/>
            <person name="Wilkins M.J."/>
            <person name="Williams K.H."/>
            <person name="Banfield J.F."/>
        </authorList>
    </citation>
    <scope>NUCLEOTIDE SEQUENCE [LARGE SCALE GENOMIC DNA]</scope>
</reference>
<dbReference type="SUPFAM" id="SSF54686">
    <property type="entry name" value="Ribosomal protein L16p/L10e"/>
    <property type="match status" value="1"/>
</dbReference>
<dbReference type="Pfam" id="PF00252">
    <property type="entry name" value="Ribosomal_L16"/>
    <property type="match status" value="1"/>
</dbReference>
<dbReference type="GO" id="GO:0019843">
    <property type="term" value="F:rRNA binding"/>
    <property type="evidence" value="ECO:0007669"/>
    <property type="project" value="UniProtKB-UniRule"/>
</dbReference>
<dbReference type="HAMAP" id="MF_01342">
    <property type="entry name" value="Ribosomal_uL16"/>
    <property type="match status" value="1"/>
</dbReference>
<keyword evidence="3 6" id="KW-0689">Ribosomal protein</keyword>
<comment type="function">
    <text evidence="6 8">Binds 23S rRNA and is also seen to make contacts with the A and possibly P site tRNAs.</text>
</comment>
<dbReference type="GO" id="GO:0000049">
    <property type="term" value="F:tRNA binding"/>
    <property type="evidence" value="ECO:0007669"/>
    <property type="project" value="UniProtKB-KW"/>
</dbReference>
<evidence type="ECO:0000313" key="9">
    <source>
        <dbReference type="EMBL" id="KKU12306.1"/>
    </source>
</evidence>
<dbReference type="GO" id="GO:0006412">
    <property type="term" value="P:translation"/>
    <property type="evidence" value="ECO:0007669"/>
    <property type="project" value="UniProtKB-UniRule"/>
</dbReference>